<dbReference type="InterPro" id="IPR013760">
    <property type="entry name" value="Topo_IIA-like_dom_sf"/>
</dbReference>
<organism evidence="14 15">
    <name type="scientific">Arachidicoccus soli</name>
    <dbReference type="NCBI Taxonomy" id="2341117"/>
    <lineage>
        <taxon>Bacteria</taxon>
        <taxon>Pseudomonadati</taxon>
        <taxon>Bacteroidota</taxon>
        <taxon>Chitinophagia</taxon>
        <taxon>Chitinophagales</taxon>
        <taxon>Chitinophagaceae</taxon>
        <taxon>Arachidicoccus</taxon>
    </lineage>
</organism>
<gene>
    <name evidence="14" type="ORF">D6B99_04660</name>
</gene>
<comment type="subunit">
    <text evidence="11">Heterotetramer composed of ParC and ParE.</text>
</comment>
<dbReference type="SUPFAM" id="SSF54211">
    <property type="entry name" value="Ribosomal protein S5 domain 2-like"/>
    <property type="match status" value="1"/>
</dbReference>
<reference evidence="14 15" key="1">
    <citation type="submission" date="2018-09" db="EMBL/GenBank/DDBJ databases">
        <title>Arachidicoccus sp. nov., a bacterium isolated from soil.</title>
        <authorList>
            <person name="Weon H.-Y."/>
            <person name="Kwon S.-W."/>
            <person name="Lee S.A."/>
        </authorList>
    </citation>
    <scope>NUCLEOTIDE SEQUENCE [LARGE SCALE GENOMIC DNA]</scope>
    <source>
        <strain evidence="14 15">KIS59-12</strain>
    </source>
</reference>
<evidence type="ECO:0000259" key="13">
    <source>
        <dbReference type="PROSITE" id="PS50880"/>
    </source>
</evidence>
<dbReference type="PROSITE" id="PS50880">
    <property type="entry name" value="TOPRIM"/>
    <property type="match status" value="1"/>
</dbReference>
<dbReference type="Proteomes" id="UP000266118">
    <property type="component" value="Chromosome"/>
</dbReference>
<keyword evidence="8" id="KW-0799">Topoisomerase</keyword>
<evidence type="ECO:0000256" key="6">
    <source>
        <dbReference type="ARBA" id="ARBA00022840"/>
    </source>
</evidence>
<evidence type="ECO:0000313" key="14">
    <source>
        <dbReference type="EMBL" id="AYD46965.1"/>
    </source>
</evidence>
<keyword evidence="5" id="KW-0547">Nucleotide-binding</keyword>
<evidence type="ECO:0000256" key="8">
    <source>
        <dbReference type="ARBA" id="ARBA00023029"/>
    </source>
</evidence>
<dbReference type="InterPro" id="IPR020568">
    <property type="entry name" value="Ribosomal_Su5_D2-typ_SF"/>
</dbReference>
<feature type="coiled-coil region" evidence="12">
    <location>
        <begin position="344"/>
        <end position="378"/>
    </location>
</feature>
<evidence type="ECO:0000256" key="3">
    <source>
        <dbReference type="ARBA" id="ARBA00012895"/>
    </source>
</evidence>
<dbReference type="InterPro" id="IPR014721">
    <property type="entry name" value="Ribsml_uS5_D2-typ_fold_subgr"/>
</dbReference>
<dbReference type="Pfam" id="PF02518">
    <property type="entry name" value="HATPase_c"/>
    <property type="match status" value="1"/>
</dbReference>
<evidence type="ECO:0000256" key="9">
    <source>
        <dbReference type="ARBA" id="ARBA00023125"/>
    </source>
</evidence>
<dbReference type="OrthoDB" id="9802808at2"/>
<evidence type="ECO:0000313" key="15">
    <source>
        <dbReference type="Proteomes" id="UP000266118"/>
    </source>
</evidence>
<evidence type="ECO:0000256" key="2">
    <source>
        <dbReference type="ARBA" id="ARBA00001946"/>
    </source>
</evidence>
<keyword evidence="12" id="KW-0175">Coiled coil</keyword>
<dbReference type="EMBL" id="CP032489">
    <property type="protein sequence ID" value="AYD46965.1"/>
    <property type="molecule type" value="Genomic_DNA"/>
</dbReference>
<dbReference type="KEGG" id="ark:D6B99_04660"/>
<dbReference type="InterPro" id="IPR001241">
    <property type="entry name" value="Topo_IIA"/>
</dbReference>
<dbReference type="InterPro" id="IPR036890">
    <property type="entry name" value="HATPase_C_sf"/>
</dbReference>
<dbReference type="GO" id="GO:0003677">
    <property type="term" value="F:DNA binding"/>
    <property type="evidence" value="ECO:0007669"/>
    <property type="project" value="UniProtKB-KW"/>
</dbReference>
<proteinExistence type="predicted"/>
<dbReference type="GO" id="GO:0003918">
    <property type="term" value="F:DNA topoisomerase type II (double strand cut, ATP-hydrolyzing) activity"/>
    <property type="evidence" value="ECO:0007669"/>
    <property type="project" value="UniProtKB-EC"/>
</dbReference>
<accession>A0A386HMF0</accession>
<keyword evidence="4" id="KW-0479">Metal-binding</keyword>
<dbReference type="AlphaFoldDB" id="A0A386HMF0"/>
<feature type="domain" description="Toprim" evidence="13">
    <location>
        <begin position="415"/>
        <end position="525"/>
    </location>
</feature>
<dbReference type="PRINTS" id="PR00418">
    <property type="entry name" value="TPI2FAMILY"/>
</dbReference>
<keyword evidence="10 14" id="KW-0413">Isomerase</keyword>
<evidence type="ECO:0000256" key="1">
    <source>
        <dbReference type="ARBA" id="ARBA00000185"/>
    </source>
</evidence>
<keyword evidence="15" id="KW-1185">Reference proteome</keyword>
<keyword evidence="9" id="KW-0238">DNA-binding</keyword>
<dbReference type="Gene3D" id="3.40.50.670">
    <property type="match status" value="1"/>
</dbReference>
<comment type="catalytic activity">
    <reaction evidence="1">
        <text>ATP-dependent breakage, passage and rejoining of double-stranded DNA.</text>
        <dbReference type="EC" id="5.6.2.2"/>
    </reaction>
</comment>
<dbReference type="InterPro" id="IPR018522">
    <property type="entry name" value="TopoIIA_CS"/>
</dbReference>
<dbReference type="InterPro" id="IPR003594">
    <property type="entry name" value="HATPase_dom"/>
</dbReference>
<dbReference type="FunFam" id="3.40.50.670:FF:000006">
    <property type="entry name" value="DNA topoisomerase (ATP-hydrolyzing)"/>
    <property type="match status" value="1"/>
</dbReference>
<dbReference type="CDD" id="cd01030">
    <property type="entry name" value="TOPRIM_TopoIIA_like"/>
    <property type="match status" value="1"/>
</dbReference>
<evidence type="ECO:0000256" key="10">
    <source>
        <dbReference type="ARBA" id="ARBA00023235"/>
    </source>
</evidence>
<dbReference type="FunFam" id="3.30.565.10:FF:000063">
    <property type="entry name" value="DNA topoisomerase (ATP-hydrolyzing)"/>
    <property type="match status" value="1"/>
</dbReference>
<dbReference type="Gene3D" id="3.30.230.10">
    <property type="match status" value="1"/>
</dbReference>
<dbReference type="GO" id="GO:0005524">
    <property type="term" value="F:ATP binding"/>
    <property type="evidence" value="ECO:0007669"/>
    <property type="project" value="UniProtKB-KW"/>
</dbReference>
<dbReference type="PROSITE" id="PS00177">
    <property type="entry name" value="TOPOISOMERASE_II"/>
    <property type="match status" value="1"/>
</dbReference>
<evidence type="ECO:0000256" key="4">
    <source>
        <dbReference type="ARBA" id="ARBA00022723"/>
    </source>
</evidence>
<keyword evidence="7" id="KW-0460">Magnesium</keyword>
<evidence type="ECO:0000256" key="5">
    <source>
        <dbReference type="ARBA" id="ARBA00022741"/>
    </source>
</evidence>
<dbReference type="InterPro" id="IPR006171">
    <property type="entry name" value="TOPRIM_dom"/>
</dbReference>
<dbReference type="PANTHER" id="PTHR45866:SF2">
    <property type="entry name" value="DNA TOPOISOMERASE (ATP-HYDROLYZING)"/>
    <property type="match status" value="1"/>
</dbReference>
<sequence>MAVEPKYDESSIKSLDWREHIRLRPGMYIGKLGDGNAPDDGIYVLVKEVVDNCIDEHMMGYGNKIEIKIEDRIVTVRDYGRGVPLGKLIDVASKINTGAKYDSGAFQKSVGLNGVGIKAVNALSNYFKIESFRDGKTRCAEFEKGILKKEQKETATTELNGTLVTFMPDETVFKNFHFKPDFLDDLFWNYAYLNSGLSIICNSKKYVSKNGLVDLLQRKTNEDELRYPIVSLKGEDIELAFSHGNDYGEDLYSFVNGQYTTQGGTHQQAFREAFVKTVRDFYKKDYDTSDIRQSIVAALAVRVQEPVFESQTKTKLGSQYVVEGGQSMKSFVLDFLSKELDNYLHRNTAIAEALKKRIEQSERERKELSGIKKLANERAKKANLHNKKLRDCKFHYNEDPSGKNKEDVLAQQQKTTIFITEGDSASGSITKSRNTETQAVFSLRGKPLNCFGLTKKVVYENEEFNLLQHALNIEEGLDGLRYKNIVIATDADVDGMHIRLLLMTFFLQFFPDLVKQKHVYILETPLFRVRNKQETIYCYDEAEKQAAIKKLGAKPEITRFKGLGEISPEEFGRFIGDDMHVQPVLLEQGEHIFSLLDYFMGKNTPQRQEFIIDNLKVELDAVEN</sequence>
<dbReference type="SMART" id="SM00387">
    <property type="entry name" value="HATPase_c"/>
    <property type="match status" value="1"/>
</dbReference>
<dbReference type="RefSeq" id="WP_119985577.1">
    <property type="nucleotide sequence ID" value="NZ_CP032489.1"/>
</dbReference>
<dbReference type="SUPFAM" id="SSF56719">
    <property type="entry name" value="Type II DNA topoisomerase"/>
    <property type="match status" value="1"/>
</dbReference>
<dbReference type="Pfam" id="PF01751">
    <property type="entry name" value="Toprim"/>
    <property type="match status" value="1"/>
</dbReference>
<evidence type="ECO:0000256" key="12">
    <source>
        <dbReference type="SAM" id="Coils"/>
    </source>
</evidence>
<dbReference type="Gene3D" id="3.30.565.10">
    <property type="entry name" value="Histidine kinase-like ATPase, C-terminal domain"/>
    <property type="match status" value="1"/>
</dbReference>
<dbReference type="InterPro" id="IPR013506">
    <property type="entry name" value="Topo_IIA_bsu_dom2"/>
</dbReference>
<dbReference type="GO" id="GO:0046872">
    <property type="term" value="F:metal ion binding"/>
    <property type="evidence" value="ECO:0007669"/>
    <property type="project" value="UniProtKB-KW"/>
</dbReference>
<dbReference type="Pfam" id="PF00204">
    <property type="entry name" value="DNA_gyraseB"/>
    <property type="match status" value="1"/>
</dbReference>
<evidence type="ECO:0000256" key="11">
    <source>
        <dbReference type="ARBA" id="ARBA00063644"/>
    </source>
</evidence>
<protein>
    <recommendedName>
        <fullName evidence="3">DNA topoisomerase (ATP-hydrolyzing)</fullName>
        <ecNumber evidence="3">5.6.2.2</ecNumber>
    </recommendedName>
</protein>
<dbReference type="EC" id="5.6.2.2" evidence="3"/>
<dbReference type="GO" id="GO:0006265">
    <property type="term" value="P:DNA topological change"/>
    <property type="evidence" value="ECO:0007669"/>
    <property type="project" value="InterPro"/>
</dbReference>
<dbReference type="SUPFAM" id="SSF55874">
    <property type="entry name" value="ATPase domain of HSP90 chaperone/DNA topoisomerase II/histidine kinase"/>
    <property type="match status" value="1"/>
</dbReference>
<dbReference type="SMART" id="SM00433">
    <property type="entry name" value="TOP2c"/>
    <property type="match status" value="1"/>
</dbReference>
<dbReference type="PANTHER" id="PTHR45866">
    <property type="entry name" value="DNA GYRASE/TOPOISOMERASE SUBUNIT B"/>
    <property type="match status" value="1"/>
</dbReference>
<keyword evidence="6" id="KW-0067">ATP-binding</keyword>
<evidence type="ECO:0000256" key="7">
    <source>
        <dbReference type="ARBA" id="ARBA00022842"/>
    </source>
</evidence>
<name>A0A386HMF0_9BACT</name>
<dbReference type="InterPro" id="IPR013759">
    <property type="entry name" value="Topo_IIA_B_C"/>
</dbReference>
<comment type="cofactor">
    <cofactor evidence="2">
        <name>Mg(2+)</name>
        <dbReference type="ChEBI" id="CHEBI:18420"/>
    </cofactor>
</comment>